<evidence type="ECO:0000313" key="2">
    <source>
        <dbReference type="Proteomes" id="UP001060085"/>
    </source>
</evidence>
<organism evidence="1 2">
    <name type="scientific">Catharanthus roseus</name>
    <name type="common">Madagascar periwinkle</name>
    <name type="synonym">Vinca rosea</name>
    <dbReference type="NCBI Taxonomy" id="4058"/>
    <lineage>
        <taxon>Eukaryota</taxon>
        <taxon>Viridiplantae</taxon>
        <taxon>Streptophyta</taxon>
        <taxon>Embryophyta</taxon>
        <taxon>Tracheophyta</taxon>
        <taxon>Spermatophyta</taxon>
        <taxon>Magnoliopsida</taxon>
        <taxon>eudicotyledons</taxon>
        <taxon>Gunneridae</taxon>
        <taxon>Pentapetalae</taxon>
        <taxon>asterids</taxon>
        <taxon>lamiids</taxon>
        <taxon>Gentianales</taxon>
        <taxon>Apocynaceae</taxon>
        <taxon>Rauvolfioideae</taxon>
        <taxon>Vinceae</taxon>
        <taxon>Catharanthinae</taxon>
        <taxon>Catharanthus</taxon>
    </lineage>
</organism>
<comment type="caution">
    <text evidence="1">The sequence shown here is derived from an EMBL/GenBank/DDBJ whole genome shotgun (WGS) entry which is preliminary data.</text>
</comment>
<proteinExistence type="predicted"/>
<sequence>MVRPSGRRGDDDLGPVTASFRGEAGYSTQLPAVPFRYRPPLQPHLSHTHVPYEPYGSAHPPSHPTDTIHDPYLHAPTVIRPCILYRSAIQEPILEFRDQPRQIGGEADERSDDNGDGGDDGGEDDQDEGDDDGDDEQTVYVAPVAPASGSDRRSRHGKGKGLTSSFMSVMSKIAGSRNERPKMARDVPAPIQKRKKVKASIWEQTGAAEGGFNAAKLHAVATSRMTSQSHQAFRVDAKELAGCWSLLEAWIYLYFFMFAPPFRHSSEGCKPYTQMFPTIGYKNENKLLDIRLRLDMMIADEVRWIPYRTQDIRDCCASIRHGFIAYFDCLEP</sequence>
<reference evidence="2" key="1">
    <citation type="journal article" date="2023" name="Nat. Plants">
        <title>Single-cell RNA sequencing provides a high-resolution roadmap for understanding the multicellular compartmentation of specialized metabolism.</title>
        <authorList>
            <person name="Sun S."/>
            <person name="Shen X."/>
            <person name="Li Y."/>
            <person name="Li Y."/>
            <person name="Wang S."/>
            <person name="Li R."/>
            <person name="Zhang H."/>
            <person name="Shen G."/>
            <person name="Guo B."/>
            <person name="Wei J."/>
            <person name="Xu J."/>
            <person name="St-Pierre B."/>
            <person name="Chen S."/>
            <person name="Sun C."/>
        </authorList>
    </citation>
    <scope>NUCLEOTIDE SEQUENCE [LARGE SCALE GENOMIC DNA]</scope>
</reference>
<dbReference type="EMBL" id="CM044702">
    <property type="protein sequence ID" value="KAI5675430.1"/>
    <property type="molecule type" value="Genomic_DNA"/>
</dbReference>
<evidence type="ECO:0000313" key="1">
    <source>
        <dbReference type="EMBL" id="KAI5675430.1"/>
    </source>
</evidence>
<protein>
    <submittedName>
        <fullName evidence="1">Uncharacterized protein</fullName>
    </submittedName>
</protein>
<gene>
    <name evidence="1" type="ORF">M9H77_06380</name>
</gene>
<dbReference type="Proteomes" id="UP001060085">
    <property type="component" value="Linkage Group LG02"/>
</dbReference>
<accession>A0ACC0BRY2</accession>
<name>A0ACC0BRY2_CATRO</name>
<keyword evidence="2" id="KW-1185">Reference proteome</keyword>